<dbReference type="Proteomes" id="UP000013911">
    <property type="component" value="Unassembled WGS sequence"/>
</dbReference>
<sequence>MYSVTKHLRFGELWDAKASAYNALTEVLVNNGLEEEISKVIALQHAQKELCGIYEEVAFDNGVLDTINHIKGILRENKMSRMEEAK</sequence>
<protein>
    <submittedName>
        <fullName evidence="1">Uncharacterized protein</fullName>
    </submittedName>
</protein>
<comment type="caution">
    <text evidence="1">The sequence shown here is derived from an EMBL/GenBank/DDBJ whole genome shotgun (WGS) entry which is preliminary data.</text>
</comment>
<dbReference type="RefSeq" id="WP_010857820.1">
    <property type="nucleotide sequence ID" value="NZ_KB933398.1"/>
</dbReference>
<evidence type="ECO:0000313" key="1">
    <source>
        <dbReference type="EMBL" id="EON73851.1"/>
    </source>
</evidence>
<organism evidence="1 2">
    <name type="scientific">Lysinibacillus sphaericus OT4b.31</name>
    <dbReference type="NCBI Taxonomy" id="1285586"/>
    <lineage>
        <taxon>Bacteria</taxon>
        <taxon>Bacillati</taxon>
        <taxon>Bacillota</taxon>
        <taxon>Bacilli</taxon>
        <taxon>Bacillales</taxon>
        <taxon>Bacillaceae</taxon>
        <taxon>Lysinibacillus</taxon>
    </lineage>
</organism>
<accession>R7ZIG7</accession>
<dbReference type="PATRIC" id="fig|1285586.5.peg.867"/>
<dbReference type="OrthoDB" id="2736219at2"/>
<reference evidence="1 2" key="1">
    <citation type="submission" date="2013-04" db="EMBL/GenBank/DDBJ databases">
        <title>Draft genome of the heavy metal tolerant bacterium Lysinibacillus sphaericus strain OT4b.31.</title>
        <authorList>
            <person name="Pena-Montenegro T.D."/>
            <person name="Dussan J."/>
        </authorList>
    </citation>
    <scope>NUCLEOTIDE SEQUENCE [LARGE SCALE GENOMIC DNA]</scope>
    <source>
        <strain evidence="1 2">OT4b.31</strain>
    </source>
</reference>
<proteinExistence type="predicted"/>
<dbReference type="EMBL" id="AQPX01000008">
    <property type="protein sequence ID" value="EON73851.1"/>
    <property type="molecule type" value="Genomic_DNA"/>
</dbReference>
<dbReference type="AlphaFoldDB" id="R7ZIG7"/>
<gene>
    <name evidence="1" type="ORF">H131_04279</name>
</gene>
<evidence type="ECO:0000313" key="2">
    <source>
        <dbReference type="Proteomes" id="UP000013911"/>
    </source>
</evidence>
<dbReference type="HOGENOM" id="CLU_2494162_0_0_9"/>
<name>R7ZIG7_LYSSH</name>